<dbReference type="EMBL" id="JEMT01025855">
    <property type="protein sequence ID" value="EXX60756.1"/>
    <property type="molecule type" value="Genomic_DNA"/>
</dbReference>
<protein>
    <submittedName>
        <fullName evidence="2">Uncharacterized protein</fullName>
    </submittedName>
</protein>
<comment type="caution">
    <text evidence="2">The sequence shown here is derived from an EMBL/GenBank/DDBJ whole genome shotgun (WGS) entry which is preliminary data.</text>
</comment>
<sequence length="331" mass="38220">MIFTESKRSTEPYSFIFLKKLCSLSFILILLYYTYNQFSQYYVSISNPNINFYKLNVDEFINTNISIIISVRGEIANCNYINNNNDKGECRKYKVPNDNNLHYSFNHSSSGVLSTTIKITPKNTIPEIYLGGFELDKYYPSESASNYPNYLINIMKEQTMIVYYSPIIKTDFNNDQYVNFNVRTATKTPSATTTNTISLTLIQMSTDIYYQEETYNDLGSVMSDIGGFFSSLSGIFIFLFGASKLAPWGFLQTYVFNCLCIKYQKKLVKKLKSKYKPIPFVSGRAKNVTLEERIQSIENLLEEYYLDTKFLNILLEEDKDNDDKVQIITAA</sequence>
<dbReference type="AlphaFoldDB" id="A0A015KM08"/>
<keyword evidence="1" id="KW-1133">Transmembrane helix</keyword>
<gene>
    <name evidence="2" type="ORF">RirG_176970</name>
</gene>
<keyword evidence="1" id="KW-0472">Membrane</keyword>
<dbReference type="HOGENOM" id="CLU_072651_0_0_1"/>
<accession>A0A015KM08</accession>
<feature type="transmembrane region" description="Helical" evidence="1">
    <location>
        <begin position="12"/>
        <end position="35"/>
    </location>
</feature>
<evidence type="ECO:0000313" key="2">
    <source>
        <dbReference type="EMBL" id="EXX60756.1"/>
    </source>
</evidence>
<organism evidence="2 3">
    <name type="scientific">Rhizophagus irregularis (strain DAOM 197198w)</name>
    <name type="common">Glomus intraradices</name>
    <dbReference type="NCBI Taxonomy" id="1432141"/>
    <lineage>
        <taxon>Eukaryota</taxon>
        <taxon>Fungi</taxon>
        <taxon>Fungi incertae sedis</taxon>
        <taxon>Mucoromycota</taxon>
        <taxon>Glomeromycotina</taxon>
        <taxon>Glomeromycetes</taxon>
        <taxon>Glomerales</taxon>
        <taxon>Glomeraceae</taxon>
        <taxon>Rhizophagus</taxon>
    </lineage>
</organism>
<dbReference type="Proteomes" id="UP000022910">
    <property type="component" value="Unassembled WGS sequence"/>
</dbReference>
<keyword evidence="3" id="KW-1185">Reference proteome</keyword>
<reference evidence="2 3" key="1">
    <citation type="submission" date="2014-02" db="EMBL/GenBank/DDBJ databases">
        <title>Single nucleus genome sequencing reveals high similarity among nuclei of an endomycorrhizal fungus.</title>
        <authorList>
            <person name="Lin K."/>
            <person name="Geurts R."/>
            <person name="Zhang Z."/>
            <person name="Limpens E."/>
            <person name="Saunders D.G."/>
            <person name="Mu D."/>
            <person name="Pang E."/>
            <person name="Cao H."/>
            <person name="Cha H."/>
            <person name="Lin T."/>
            <person name="Zhou Q."/>
            <person name="Shang Y."/>
            <person name="Li Y."/>
            <person name="Ivanov S."/>
            <person name="Sharma T."/>
            <person name="Velzen R.V."/>
            <person name="Ruijter N.D."/>
            <person name="Aanen D.K."/>
            <person name="Win J."/>
            <person name="Kamoun S."/>
            <person name="Bisseling T."/>
            <person name="Huang S."/>
        </authorList>
    </citation>
    <scope>NUCLEOTIDE SEQUENCE [LARGE SCALE GENOMIC DNA]</scope>
    <source>
        <strain evidence="3">DAOM197198w</strain>
    </source>
</reference>
<evidence type="ECO:0000313" key="3">
    <source>
        <dbReference type="Proteomes" id="UP000022910"/>
    </source>
</evidence>
<proteinExistence type="predicted"/>
<evidence type="ECO:0000256" key="1">
    <source>
        <dbReference type="SAM" id="Phobius"/>
    </source>
</evidence>
<keyword evidence="1" id="KW-0812">Transmembrane</keyword>
<name>A0A015KM08_RHIIW</name>
<dbReference type="OrthoDB" id="2403806at2759"/>